<gene>
    <name evidence="2" type="ORF">QIT00_14675</name>
</gene>
<proteinExistence type="predicted"/>
<dbReference type="InterPro" id="IPR007278">
    <property type="entry name" value="DUF397"/>
</dbReference>
<reference evidence="2 3" key="1">
    <citation type="submission" date="2023-05" db="EMBL/GenBank/DDBJ databases">
        <title>Draft genome sequence of Streptomyces sp. B-S-A12 isolated from a cave soil in Thailand.</title>
        <authorList>
            <person name="Chamroensaksri N."/>
            <person name="Muangham S."/>
        </authorList>
    </citation>
    <scope>NUCLEOTIDE SEQUENCE [LARGE SCALE GENOMIC DNA]</scope>
    <source>
        <strain evidence="2 3">B-S-A12</strain>
    </source>
</reference>
<feature type="domain" description="DUF397" evidence="1">
    <location>
        <begin position="6"/>
        <end position="56"/>
    </location>
</feature>
<protein>
    <submittedName>
        <fullName evidence="2">DUF397 domain-containing protein</fullName>
    </submittedName>
</protein>
<evidence type="ECO:0000313" key="2">
    <source>
        <dbReference type="EMBL" id="MDI3419790.1"/>
    </source>
</evidence>
<evidence type="ECO:0000313" key="3">
    <source>
        <dbReference type="Proteomes" id="UP001237105"/>
    </source>
</evidence>
<dbReference type="Pfam" id="PF04149">
    <property type="entry name" value="DUF397"/>
    <property type="match status" value="1"/>
</dbReference>
<organism evidence="2 3">
    <name type="scientific">Streptomyces luteolus</name>
    <dbReference type="NCBI Taxonomy" id="3043615"/>
    <lineage>
        <taxon>Bacteria</taxon>
        <taxon>Bacillati</taxon>
        <taxon>Actinomycetota</taxon>
        <taxon>Actinomycetes</taxon>
        <taxon>Kitasatosporales</taxon>
        <taxon>Streptomycetaceae</taxon>
        <taxon>Streptomyces</taxon>
    </lineage>
</organism>
<name>A0ABT6SW14_9ACTN</name>
<sequence length="61" mass="6694">MTQFEFVKSTYSGGTGECVEVAKNIPCTIAVRDSKDPNGHILRFSPAAWRPFAAYAQQTAK</sequence>
<dbReference type="EMBL" id="JASCIS010000012">
    <property type="protein sequence ID" value="MDI3419790.1"/>
    <property type="molecule type" value="Genomic_DNA"/>
</dbReference>
<dbReference type="RefSeq" id="WP_282535669.1">
    <property type="nucleotide sequence ID" value="NZ_JASCIS010000012.1"/>
</dbReference>
<evidence type="ECO:0000259" key="1">
    <source>
        <dbReference type="Pfam" id="PF04149"/>
    </source>
</evidence>
<accession>A0ABT6SW14</accession>
<dbReference type="Proteomes" id="UP001237105">
    <property type="component" value="Unassembled WGS sequence"/>
</dbReference>
<keyword evidence="3" id="KW-1185">Reference proteome</keyword>
<comment type="caution">
    <text evidence="2">The sequence shown here is derived from an EMBL/GenBank/DDBJ whole genome shotgun (WGS) entry which is preliminary data.</text>
</comment>